<keyword evidence="6" id="KW-0862">Zinc</keyword>
<dbReference type="PROSITE" id="PS50157">
    <property type="entry name" value="ZINC_FINGER_C2H2_2"/>
    <property type="match status" value="3"/>
</dbReference>
<keyword evidence="5 11" id="KW-0863">Zinc-finger</keyword>
<keyword evidence="3" id="KW-0479">Metal-binding</keyword>
<dbReference type="GO" id="GO:0000978">
    <property type="term" value="F:RNA polymerase II cis-regulatory region sequence-specific DNA binding"/>
    <property type="evidence" value="ECO:0007669"/>
    <property type="project" value="TreeGrafter"/>
</dbReference>
<evidence type="ECO:0000256" key="10">
    <source>
        <dbReference type="ARBA" id="ARBA00023242"/>
    </source>
</evidence>
<proteinExistence type="inferred from homology"/>
<evidence type="ECO:0000256" key="7">
    <source>
        <dbReference type="ARBA" id="ARBA00023015"/>
    </source>
</evidence>
<keyword evidence="8" id="KW-0238">DNA-binding</keyword>
<keyword evidence="10" id="KW-0539">Nucleus</keyword>
<feature type="domain" description="C2H2-type" evidence="12">
    <location>
        <begin position="16"/>
        <end position="43"/>
    </location>
</feature>
<dbReference type="Pfam" id="PF00096">
    <property type="entry name" value="zf-C2H2"/>
    <property type="match status" value="3"/>
</dbReference>
<dbReference type="PROSITE" id="PS00028">
    <property type="entry name" value="ZINC_FINGER_C2H2_1"/>
    <property type="match status" value="2"/>
</dbReference>
<dbReference type="AlphaFoldDB" id="A0A4U1FJ19"/>
<dbReference type="InterPro" id="IPR036236">
    <property type="entry name" value="Znf_C2H2_sf"/>
</dbReference>
<reference evidence="14" key="1">
    <citation type="journal article" date="2019" name="IScience">
        <title>Narwhal Genome Reveals Long-Term Low Genetic Diversity despite Current Large Abundance Size.</title>
        <authorList>
            <person name="Westbury M.V."/>
            <person name="Petersen B."/>
            <person name="Garde E."/>
            <person name="Heide-Jorgensen M.P."/>
            <person name="Lorenzen E.D."/>
        </authorList>
    </citation>
    <scope>NUCLEOTIDE SEQUENCE [LARGE SCALE GENOMIC DNA]</scope>
</reference>
<keyword evidence="7" id="KW-0805">Transcription regulation</keyword>
<evidence type="ECO:0000256" key="8">
    <source>
        <dbReference type="ARBA" id="ARBA00023125"/>
    </source>
</evidence>
<dbReference type="Gene3D" id="3.30.160.60">
    <property type="entry name" value="Classic Zinc Finger"/>
    <property type="match status" value="3"/>
</dbReference>
<dbReference type="Proteomes" id="UP000308365">
    <property type="component" value="Unassembled WGS sequence"/>
</dbReference>
<comment type="similarity">
    <text evidence="2">Belongs to the krueppel C2H2-type zinc-finger protein family.</text>
</comment>
<evidence type="ECO:0000256" key="3">
    <source>
        <dbReference type="ARBA" id="ARBA00022723"/>
    </source>
</evidence>
<name>A0A4U1FJ19_MONMO</name>
<evidence type="ECO:0000313" key="13">
    <source>
        <dbReference type="EMBL" id="TKC48966.1"/>
    </source>
</evidence>
<keyword evidence="9" id="KW-0804">Transcription</keyword>
<evidence type="ECO:0000256" key="6">
    <source>
        <dbReference type="ARBA" id="ARBA00022833"/>
    </source>
</evidence>
<evidence type="ECO:0000256" key="5">
    <source>
        <dbReference type="ARBA" id="ARBA00022771"/>
    </source>
</evidence>
<feature type="domain" description="C2H2-type" evidence="12">
    <location>
        <begin position="44"/>
        <end position="71"/>
    </location>
</feature>
<dbReference type="PANTHER" id="PTHR23226:SF397">
    <property type="entry name" value="C2H2-TYPE DOMAIN-CONTAINING PROTEIN"/>
    <property type="match status" value="1"/>
</dbReference>
<organism evidence="13 14">
    <name type="scientific">Monodon monoceros</name>
    <name type="common">Narwhal</name>
    <name type="synonym">Ceratodon monodon</name>
    <dbReference type="NCBI Taxonomy" id="40151"/>
    <lineage>
        <taxon>Eukaryota</taxon>
        <taxon>Metazoa</taxon>
        <taxon>Chordata</taxon>
        <taxon>Craniata</taxon>
        <taxon>Vertebrata</taxon>
        <taxon>Euteleostomi</taxon>
        <taxon>Mammalia</taxon>
        <taxon>Eutheria</taxon>
        <taxon>Laurasiatheria</taxon>
        <taxon>Artiodactyla</taxon>
        <taxon>Whippomorpha</taxon>
        <taxon>Cetacea</taxon>
        <taxon>Odontoceti</taxon>
        <taxon>Monodontidae</taxon>
        <taxon>Monodon</taxon>
    </lineage>
</organism>
<dbReference type="FunFam" id="3.30.160.60:FF:001498">
    <property type="entry name" value="Zinc finger protein 404"/>
    <property type="match status" value="1"/>
</dbReference>
<sequence>MPHSASVLSYRKDSLYICTDCGKSCSQKSGLIKHQRIHTGEKPYGYSDCGKAFTTKTMLIVHQRTHRGERPYGCNECGKAFSHMPCLVKHKRTHTREKEVDSVKVEYPSIKGHSLLDTSELLQGKSPVNMVTVQMPSATPHSSLHISGLLTDRNVVLMGQSDARAAPSGHNRKFVQERNCMNALNVFMPAVANYILFYGTKNT</sequence>
<accession>A0A4U1FJ19</accession>
<dbReference type="FunFam" id="3.30.160.60:FF:000495">
    <property type="entry name" value="zinc finger protein 668"/>
    <property type="match status" value="1"/>
</dbReference>
<dbReference type="PANTHER" id="PTHR23226">
    <property type="entry name" value="ZINC FINGER AND SCAN DOMAIN-CONTAINING"/>
    <property type="match status" value="1"/>
</dbReference>
<evidence type="ECO:0000256" key="11">
    <source>
        <dbReference type="PROSITE-ProRule" id="PRU00042"/>
    </source>
</evidence>
<keyword evidence="4" id="KW-0677">Repeat</keyword>
<dbReference type="GO" id="GO:0000981">
    <property type="term" value="F:DNA-binding transcription factor activity, RNA polymerase II-specific"/>
    <property type="evidence" value="ECO:0007669"/>
    <property type="project" value="TreeGrafter"/>
</dbReference>
<dbReference type="EMBL" id="RWIC01000139">
    <property type="protein sequence ID" value="TKC48966.1"/>
    <property type="molecule type" value="Genomic_DNA"/>
</dbReference>
<comment type="caution">
    <text evidence="13">The sequence shown here is derived from an EMBL/GenBank/DDBJ whole genome shotgun (WGS) entry which is preliminary data.</text>
</comment>
<evidence type="ECO:0000256" key="2">
    <source>
        <dbReference type="ARBA" id="ARBA00006991"/>
    </source>
</evidence>
<evidence type="ECO:0000256" key="4">
    <source>
        <dbReference type="ARBA" id="ARBA00022737"/>
    </source>
</evidence>
<gene>
    <name evidence="13" type="ORF">EI555_013647</name>
</gene>
<evidence type="ECO:0000259" key="12">
    <source>
        <dbReference type="PROSITE" id="PS50157"/>
    </source>
</evidence>
<dbReference type="FunFam" id="3.30.160.60:FF:000006">
    <property type="entry name" value="Zinc finger protein 184 (Kruppel-like)"/>
    <property type="match status" value="1"/>
</dbReference>
<dbReference type="GO" id="GO:0008270">
    <property type="term" value="F:zinc ion binding"/>
    <property type="evidence" value="ECO:0007669"/>
    <property type="project" value="UniProtKB-KW"/>
</dbReference>
<dbReference type="GO" id="GO:0005634">
    <property type="term" value="C:nucleus"/>
    <property type="evidence" value="ECO:0007669"/>
    <property type="project" value="UniProtKB-SubCell"/>
</dbReference>
<dbReference type="InterPro" id="IPR013087">
    <property type="entry name" value="Znf_C2H2_type"/>
</dbReference>
<comment type="subcellular location">
    <subcellularLocation>
        <location evidence="1">Nucleus</location>
    </subcellularLocation>
</comment>
<dbReference type="SMART" id="SM00355">
    <property type="entry name" value="ZnF_C2H2"/>
    <property type="match status" value="3"/>
</dbReference>
<feature type="domain" description="C2H2-type" evidence="12">
    <location>
        <begin position="72"/>
        <end position="99"/>
    </location>
</feature>
<evidence type="ECO:0000256" key="1">
    <source>
        <dbReference type="ARBA" id="ARBA00004123"/>
    </source>
</evidence>
<evidence type="ECO:0000256" key="9">
    <source>
        <dbReference type="ARBA" id="ARBA00023163"/>
    </source>
</evidence>
<evidence type="ECO:0000313" key="14">
    <source>
        <dbReference type="Proteomes" id="UP000308365"/>
    </source>
</evidence>
<protein>
    <recommendedName>
        <fullName evidence="12">C2H2-type domain-containing protein</fullName>
    </recommendedName>
</protein>
<dbReference type="SUPFAM" id="SSF57667">
    <property type="entry name" value="beta-beta-alpha zinc fingers"/>
    <property type="match status" value="2"/>
</dbReference>